<dbReference type="Gene3D" id="3.40.33.10">
    <property type="entry name" value="CAP"/>
    <property type="match status" value="1"/>
</dbReference>
<comment type="subcellular location">
    <subcellularLocation>
        <location evidence="1">Membrane</location>
    </subcellularLocation>
</comment>
<dbReference type="PRINTS" id="PR00837">
    <property type="entry name" value="V5TPXLIKE"/>
</dbReference>
<dbReference type="PANTHER" id="PTHR10334">
    <property type="entry name" value="CYSTEINE-RICH SECRETORY PROTEIN-RELATED"/>
    <property type="match status" value="1"/>
</dbReference>
<dbReference type="PROSITE" id="PS01010">
    <property type="entry name" value="CRISP_2"/>
    <property type="match status" value="1"/>
</dbReference>
<keyword evidence="4" id="KW-0472">Membrane</keyword>
<evidence type="ECO:0000256" key="3">
    <source>
        <dbReference type="ARBA" id="ARBA00022729"/>
    </source>
</evidence>
<evidence type="ECO:0000256" key="1">
    <source>
        <dbReference type="ARBA" id="ARBA00004370"/>
    </source>
</evidence>
<dbReference type="FunFam" id="3.40.33.10:FF:000008">
    <property type="entry name" value="GLI pathogenesis-related 1 (Glioma)"/>
    <property type="match status" value="1"/>
</dbReference>
<comment type="similarity">
    <text evidence="2">Belongs to the CRISP family.</text>
</comment>
<organism evidence="7 8">
    <name type="scientific">Zonotrichia albicollis</name>
    <name type="common">White-throated sparrow</name>
    <name type="synonym">Fringilla albicollis</name>
    <dbReference type="NCBI Taxonomy" id="44394"/>
    <lineage>
        <taxon>Eukaryota</taxon>
        <taxon>Metazoa</taxon>
        <taxon>Chordata</taxon>
        <taxon>Craniata</taxon>
        <taxon>Vertebrata</taxon>
        <taxon>Euteleostomi</taxon>
        <taxon>Archelosauria</taxon>
        <taxon>Archosauria</taxon>
        <taxon>Dinosauria</taxon>
        <taxon>Saurischia</taxon>
        <taxon>Theropoda</taxon>
        <taxon>Coelurosauria</taxon>
        <taxon>Aves</taxon>
        <taxon>Neognathae</taxon>
        <taxon>Neoaves</taxon>
        <taxon>Telluraves</taxon>
        <taxon>Australaves</taxon>
        <taxon>Passeriformes</taxon>
        <taxon>Passerellidae</taxon>
        <taxon>Zonotrichia</taxon>
    </lineage>
</organism>
<dbReference type="SUPFAM" id="SSF55797">
    <property type="entry name" value="PR-1-like"/>
    <property type="match status" value="1"/>
</dbReference>
<protein>
    <recommendedName>
        <fullName evidence="6">SCP domain-containing protein</fullName>
    </recommendedName>
</protein>
<dbReference type="InterPro" id="IPR002413">
    <property type="entry name" value="V5_allergen-like"/>
</dbReference>
<evidence type="ECO:0000256" key="4">
    <source>
        <dbReference type="ARBA" id="ARBA00023136"/>
    </source>
</evidence>
<dbReference type="AlphaFoldDB" id="A0A8D2MT45"/>
<dbReference type="GO" id="GO:0005576">
    <property type="term" value="C:extracellular region"/>
    <property type="evidence" value="ECO:0007669"/>
    <property type="project" value="InterPro"/>
</dbReference>
<dbReference type="InterPro" id="IPR014044">
    <property type="entry name" value="CAP_dom"/>
</dbReference>
<dbReference type="PROSITE" id="PS01009">
    <property type="entry name" value="CRISP_1"/>
    <property type="match status" value="1"/>
</dbReference>
<reference evidence="7" key="2">
    <citation type="submission" date="2025-09" db="UniProtKB">
        <authorList>
            <consortium name="Ensembl"/>
        </authorList>
    </citation>
    <scope>IDENTIFICATION</scope>
</reference>
<feature type="chain" id="PRO_5034481510" description="SCP domain-containing protein" evidence="5">
    <location>
        <begin position="22"/>
        <end position="266"/>
    </location>
</feature>
<feature type="domain" description="SCP" evidence="6">
    <location>
        <begin position="34"/>
        <end position="184"/>
    </location>
</feature>
<name>A0A8D2MT45_ZONAL</name>
<gene>
    <name evidence="7" type="primary">LOC102069620</name>
</gene>
<accession>A0A8D2MT45</accession>
<reference evidence="7" key="1">
    <citation type="submission" date="2025-08" db="UniProtKB">
        <authorList>
            <consortium name="Ensembl"/>
        </authorList>
    </citation>
    <scope>IDENTIFICATION</scope>
</reference>
<feature type="signal peptide" evidence="5">
    <location>
        <begin position="1"/>
        <end position="21"/>
    </location>
</feature>
<dbReference type="Proteomes" id="UP000694413">
    <property type="component" value="Unassembled WGS sequence"/>
</dbReference>
<evidence type="ECO:0000259" key="6">
    <source>
        <dbReference type="SMART" id="SM00198"/>
    </source>
</evidence>
<dbReference type="GO" id="GO:0016020">
    <property type="term" value="C:membrane"/>
    <property type="evidence" value="ECO:0007669"/>
    <property type="project" value="UniProtKB-SubCell"/>
</dbReference>
<keyword evidence="3 5" id="KW-0732">Signal</keyword>
<dbReference type="Ensembl" id="ENSZALT00000016226.1">
    <property type="protein sequence ID" value="ENSZALP00000011750.1"/>
    <property type="gene ID" value="ENSZALG00000009905.1"/>
</dbReference>
<evidence type="ECO:0000256" key="5">
    <source>
        <dbReference type="SAM" id="SignalP"/>
    </source>
</evidence>
<proteinExistence type="inferred from homology"/>
<dbReference type="Pfam" id="PF00188">
    <property type="entry name" value="CAP"/>
    <property type="match status" value="1"/>
</dbReference>
<evidence type="ECO:0000256" key="2">
    <source>
        <dbReference type="ARBA" id="ARBA00009923"/>
    </source>
</evidence>
<sequence>MTGRFSTCALALLLFCCSSDSFDPSTLPDPRDPEFIKLCVETHNTLRSRVDPPASNMLWMSWDPDLAKTAKAWAKKCLFKHNIYLKERGKVHPKFAFAGENIWTGSASAFNVKGALSAWYSEVEFYDYETNKCSRVCGHYTQVVWATSYKVGCAVHFCPTVQYISIRNAAHFICNYGPPGNYPVQPYKTGAACSECGGETCTMTMCQNEERDKVVGKYHWNYCFLLLPLLHLYLKTSELFCLQRIPGGSQSGTGPRVMSSASPLLL</sequence>
<keyword evidence="8" id="KW-1185">Reference proteome</keyword>
<dbReference type="InterPro" id="IPR001283">
    <property type="entry name" value="CRISP-related"/>
</dbReference>
<dbReference type="InterPro" id="IPR018244">
    <property type="entry name" value="Allrgn_V5/Tpx1_CS"/>
</dbReference>
<evidence type="ECO:0000313" key="8">
    <source>
        <dbReference type="Proteomes" id="UP000694413"/>
    </source>
</evidence>
<dbReference type="SMART" id="SM00198">
    <property type="entry name" value="SCP"/>
    <property type="match status" value="1"/>
</dbReference>
<evidence type="ECO:0000313" key="7">
    <source>
        <dbReference type="Ensembl" id="ENSZALP00000011750.1"/>
    </source>
</evidence>
<dbReference type="PRINTS" id="PR00838">
    <property type="entry name" value="V5ALLERGEN"/>
</dbReference>
<dbReference type="InterPro" id="IPR035940">
    <property type="entry name" value="CAP_sf"/>
</dbReference>